<dbReference type="InterPro" id="IPR036610">
    <property type="entry name" value="PEBP-like_sf"/>
</dbReference>
<reference evidence="1 2" key="1">
    <citation type="journal article" date="2014" name="Int. J. Syst. Evol. Microbiol.">
        <title>Thermococcus paralvinellae sp. nov. and Thermococcus cleftensis sp. nov. of hyperthermophilic heterotrophs from deep-sea hydrothermal vents.</title>
        <authorList>
            <person name="Hensley S.A."/>
            <person name="Jung J.H."/>
            <person name="Park C.S."/>
            <person name="Holden J.F."/>
        </authorList>
    </citation>
    <scope>NUCLEOTIDE SEQUENCE [LARGE SCALE GENOMIC DNA]</scope>
    <source>
        <strain evidence="1 2">ES1</strain>
    </source>
</reference>
<name>W0I6Z8_9EURY</name>
<dbReference type="PANTHER" id="PTHR30289:SF1">
    <property type="entry name" value="PEBP (PHOSPHATIDYLETHANOLAMINE-BINDING PROTEIN) FAMILY PROTEIN"/>
    <property type="match status" value="1"/>
</dbReference>
<accession>W0I6Z8</accession>
<dbReference type="InterPro" id="IPR005247">
    <property type="entry name" value="YbhB_YbcL/LppC-like"/>
</dbReference>
<evidence type="ECO:0000313" key="2">
    <source>
        <dbReference type="Proteomes" id="UP000019027"/>
    </source>
</evidence>
<dbReference type="Pfam" id="PF01161">
    <property type="entry name" value="PBP"/>
    <property type="match status" value="1"/>
</dbReference>
<gene>
    <name evidence="1" type="ORF">TES1_0844</name>
</gene>
<protein>
    <recommendedName>
        <fullName evidence="3">Phospholipid-binding protein</fullName>
    </recommendedName>
</protein>
<dbReference type="SUPFAM" id="SSF49777">
    <property type="entry name" value="PEBP-like"/>
    <property type="match status" value="1"/>
</dbReference>
<dbReference type="OrthoDB" id="28720at2157"/>
<dbReference type="Proteomes" id="UP000019027">
    <property type="component" value="Chromosome"/>
</dbReference>
<dbReference type="PANTHER" id="PTHR30289">
    <property type="entry name" value="UNCHARACTERIZED PROTEIN YBCL-RELATED"/>
    <property type="match status" value="1"/>
</dbReference>
<dbReference type="EMBL" id="CP006965">
    <property type="protein sequence ID" value="AHF80230.1"/>
    <property type="molecule type" value="Genomic_DNA"/>
</dbReference>
<dbReference type="GeneID" id="24907587"/>
<dbReference type="PROSITE" id="PS51257">
    <property type="entry name" value="PROKAR_LIPOPROTEIN"/>
    <property type="match status" value="1"/>
</dbReference>
<dbReference type="NCBIfam" id="TIGR00481">
    <property type="entry name" value="YbhB/YbcL family Raf kinase inhibitor-like protein"/>
    <property type="match status" value="1"/>
</dbReference>
<evidence type="ECO:0000313" key="1">
    <source>
        <dbReference type="EMBL" id="AHF80230.1"/>
    </source>
</evidence>
<dbReference type="HOGENOM" id="CLU_083918_3_0_2"/>
<organism evidence="1 2">
    <name type="scientific">Thermococcus paralvinellae</name>
    <dbReference type="NCBI Taxonomy" id="582419"/>
    <lineage>
        <taxon>Archaea</taxon>
        <taxon>Methanobacteriati</taxon>
        <taxon>Methanobacteriota</taxon>
        <taxon>Thermococci</taxon>
        <taxon>Thermococcales</taxon>
        <taxon>Thermococcaceae</taxon>
        <taxon>Thermococcus</taxon>
    </lineage>
</organism>
<dbReference type="Gene3D" id="3.90.280.10">
    <property type="entry name" value="PEBP-like"/>
    <property type="match status" value="1"/>
</dbReference>
<dbReference type="AlphaFoldDB" id="W0I6Z8"/>
<dbReference type="RefSeq" id="WP_042680590.1">
    <property type="nucleotide sequence ID" value="NZ_CP006965.1"/>
</dbReference>
<dbReference type="KEGG" id="ths:TES1_0844"/>
<dbReference type="InterPro" id="IPR008914">
    <property type="entry name" value="PEBP"/>
</dbReference>
<dbReference type="STRING" id="582419.TES1_0844"/>
<keyword evidence="2" id="KW-1185">Reference proteome</keyword>
<evidence type="ECO:0008006" key="3">
    <source>
        <dbReference type="Google" id="ProtNLM"/>
    </source>
</evidence>
<dbReference type="CDD" id="cd00865">
    <property type="entry name" value="PEBP_bact_arch"/>
    <property type="match status" value="1"/>
</dbReference>
<proteinExistence type="predicted"/>
<sequence>MEKLLIGFVIFVLLASGCLQKEEEKEMSLKVTSVFGENEFIPSKYTCEGLDINPPLKIEGLSEKAVSIAIIVDDPDAPVGTFVHWVAWNIPPAKEIPEGIPKKETVELPIHVVQGKNDFGRIGYNGPCPPRGHGIHHYHFKVYVLDTELNLKPGATKKDLEKAMKGHIIQYGELIGLYERK</sequence>